<dbReference type="EMBL" id="JAME01000001">
    <property type="protein sequence ID" value="ETX31023.1"/>
    <property type="molecule type" value="Genomic_DNA"/>
</dbReference>
<dbReference type="AlphaFoldDB" id="X7FE65"/>
<gene>
    <name evidence="3" type="ORF">RISW2_00445</name>
</gene>
<protein>
    <recommendedName>
        <fullName evidence="2">DUF3859 domain-containing protein</fullName>
    </recommendedName>
</protein>
<organism evidence="3 4">
    <name type="scientific">Roseivivax isoporae LMG 25204</name>
    <dbReference type="NCBI Taxonomy" id="1449351"/>
    <lineage>
        <taxon>Bacteria</taxon>
        <taxon>Pseudomonadati</taxon>
        <taxon>Pseudomonadota</taxon>
        <taxon>Alphaproteobacteria</taxon>
        <taxon>Rhodobacterales</taxon>
        <taxon>Roseobacteraceae</taxon>
        <taxon>Roseivivax</taxon>
    </lineage>
</organism>
<dbReference type="RefSeq" id="WP_051491689.1">
    <property type="nucleotide sequence ID" value="NZ_JAME01000001.1"/>
</dbReference>
<evidence type="ECO:0000313" key="4">
    <source>
        <dbReference type="Proteomes" id="UP000023430"/>
    </source>
</evidence>
<dbReference type="Proteomes" id="UP000023430">
    <property type="component" value="Unassembled WGS sequence"/>
</dbReference>
<dbReference type="Pfam" id="PF12975">
    <property type="entry name" value="DUF3859"/>
    <property type="match status" value="1"/>
</dbReference>
<dbReference type="InterPro" id="IPR024331">
    <property type="entry name" value="DUF3859"/>
</dbReference>
<reference evidence="3 4" key="1">
    <citation type="submission" date="2014-01" db="EMBL/GenBank/DDBJ databases">
        <title>Roseivivax isoporae LMG 25204 Genome Sequencing.</title>
        <authorList>
            <person name="Lai Q."/>
            <person name="Li G."/>
            <person name="Shao Z."/>
        </authorList>
    </citation>
    <scope>NUCLEOTIDE SEQUENCE [LARGE SCALE GENOMIC DNA]</scope>
    <source>
        <strain evidence="3 4">LMG 25204</strain>
    </source>
</reference>
<name>X7FE65_9RHOB</name>
<keyword evidence="1" id="KW-0732">Signal</keyword>
<sequence length="193" mass="20389">MTPRRPALRRLRALILPLVLSAAAAGAQNAQQALQDGARYDPDLFELVRGVFCEVPSTGSVPAPGTVAGKIELFDAVPDFQWLTSVVPAVPGISFGVQTLARDGRIYDNVVMTLTHPAFRDSGASTQSYVTALGGSDTAINAYTFDTPEELATGTWTFTATRDDELIYSARFEVVPPAAAPEIASACGGLPMS</sequence>
<proteinExistence type="predicted"/>
<feature type="chain" id="PRO_5004978380" description="DUF3859 domain-containing protein" evidence="1">
    <location>
        <begin position="28"/>
        <end position="193"/>
    </location>
</feature>
<feature type="domain" description="DUF3859" evidence="2">
    <location>
        <begin position="80"/>
        <end position="174"/>
    </location>
</feature>
<dbReference type="Gene3D" id="2.60.40.2390">
    <property type="match status" value="1"/>
</dbReference>
<dbReference type="eggNOG" id="ENOG50335DR">
    <property type="taxonomic scope" value="Bacteria"/>
</dbReference>
<evidence type="ECO:0000256" key="1">
    <source>
        <dbReference type="SAM" id="SignalP"/>
    </source>
</evidence>
<evidence type="ECO:0000313" key="3">
    <source>
        <dbReference type="EMBL" id="ETX31023.1"/>
    </source>
</evidence>
<evidence type="ECO:0000259" key="2">
    <source>
        <dbReference type="Pfam" id="PF12975"/>
    </source>
</evidence>
<feature type="signal peptide" evidence="1">
    <location>
        <begin position="1"/>
        <end position="27"/>
    </location>
</feature>
<dbReference type="OrthoDB" id="7864302at2"/>
<keyword evidence="4" id="KW-1185">Reference proteome</keyword>
<accession>X7FE65</accession>
<comment type="caution">
    <text evidence="3">The sequence shown here is derived from an EMBL/GenBank/DDBJ whole genome shotgun (WGS) entry which is preliminary data.</text>
</comment>
<dbReference type="STRING" id="1449351.RISW2_00445"/>